<dbReference type="Gene3D" id="3.20.20.70">
    <property type="entry name" value="Aldolase class I"/>
    <property type="match status" value="1"/>
</dbReference>
<proteinExistence type="inferred from homology"/>
<name>B8FAB3_DESAL</name>
<dbReference type="GO" id="GO:0046912">
    <property type="term" value="F:acyltransferase activity, acyl groups converted into alkyl on transfer"/>
    <property type="evidence" value="ECO:0007669"/>
    <property type="project" value="InterPro"/>
</dbReference>
<evidence type="ECO:0000313" key="6">
    <source>
        <dbReference type="Proteomes" id="UP000000739"/>
    </source>
</evidence>
<dbReference type="Pfam" id="PF22617">
    <property type="entry name" value="HCS_D2"/>
    <property type="match status" value="1"/>
</dbReference>
<dbReference type="Gene3D" id="1.10.238.260">
    <property type="match status" value="1"/>
</dbReference>
<dbReference type="CDD" id="cd07939">
    <property type="entry name" value="DRE_TIM_NifV"/>
    <property type="match status" value="1"/>
</dbReference>
<dbReference type="eggNOG" id="COG0119">
    <property type="taxonomic scope" value="Bacteria"/>
</dbReference>
<dbReference type="PROSITE" id="PS00815">
    <property type="entry name" value="AIPM_HOMOCIT_SYNTH_1"/>
    <property type="match status" value="1"/>
</dbReference>
<evidence type="ECO:0000256" key="1">
    <source>
        <dbReference type="ARBA" id="ARBA00006154"/>
    </source>
</evidence>
<dbReference type="PROSITE" id="PS00816">
    <property type="entry name" value="AIPM_HOMOCIT_SYNTH_2"/>
    <property type="match status" value="1"/>
</dbReference>
<dbReference type="Pfam" id="PF00682">
    <property type="entry name" value="HMGL-like"/>
    <property type="match status" value="1"/>
</dbReference>
<dbReference type="PANTHER" id="PTHR42880:SF1">
    <property type="entry name" value="ISOPROPYLMALATE_HOMOCITRATE_CITRAMALATE SYNTHASE FAMILY PROTEIN"/>
    <property type="match status" value="1"/>
</dbReference>
<comment type="similarity">
    <text evidence="1 3">Belongs to the alpha-IPM synthase/homocitrate synthase family.</text>
</comment>
<dbReference type="InterPro" id="IPR013477">
    <property type="entry name" value="NifV/FrbC"/>
</dbReference>
<keyword evidence="5" id="KW-0670">Pyruvate</keyword>
<dbReference type="InterPro" id="IPR002034">
    <property type="entry name" value="AIPM/Hcit_synth_CS"/>
</dbReference>
<protein>
    <submittedName>
        <fullName evidence="5">Pyruvate carboxyltransferase</fullName>
    </submittedName>
</protein>
<dbReference type="PANTHER" id="PTHR42880">
    <property type="entry name" value="HOMOCITRATE SYNTHASE"/>
    <property type="match status" value="1"/>
</dbReference>
<evidence type="ECO:0000256" key="2">
    <source>
        <dbReference type="ARBA" id="ARBA00022679"/>
    </source>
</evidence>
<dbReference type="SUPFAM" id="SSF51569">
    <property type="entry name" value="Aldolase"/>
    <property type="match status" value="1"/>
</dbReference>
<evidence type="ECO:0000259" key="4">
    <source>
        <dbReference type="PROSITE" id="PS50991"/>
    </source>
</evidence>
<dbReference type="KEGG" id="dal:Dalk_1511"/>
<dbReference type="RefSeq" id="WP_012610644.1">
    <property type="nucleotide sequence ID" value="NC_011768.1"/>
</dbReference>
<dbReference type="AlphaFoldDB" id="B8FAB3"/>
<dbReference type="PROSITE" id="PS50991">
    <property type="entry name" value="PYR_CT"/>
    <property type="match status" value="1"/>
</dbReference>
<dbReference type="HOGENOM" id="CLU_022158_4_2_7"/>
<dbReference type="Proteomes" id="UP000000739">
    <property type="component" value="Chromosome"/>
</dbReference>
<evidence type="ECO:0000313" key="5">
    <source>
        <dbReference type="EMBL" id="ACL03209.1"/>
    </source>
</evidence>
<keyword evidence="2 3" id="KW-0808">Transferase</keyword>
<dbReference type="EMBL" id="CP001322">
    <property type="protein sequence ID" value="ACL03209.1"/>
    <property type="molecule type" value="Genomic_DNA"/>
</dbReference>
<dbReference type="InterPro" id="IPR000891">
    <property type="entry name" value="PYR_CT"/>
</dbReference>
<gene>
    <name evidence="5" type="ordered locus">Dalk_1511</name>
</gene>
<reference evidence="5 6" key="1">
    <citation type="journal article" date="2012" name="Environ. Microbiol.">
        <title>The genome sequence of Desulfatibacillum alkenivorans AK-01: a blueprint for anaerobic alkane oxidation.</title>
        <authorList>
            <person name="Callaghan A.V."/>
            <person name="Morris B.E."/>
            <person name="Pereira I.A."/>
            <person name="McInerney M.J."/>
            <person name="Austin R.N."/>
            <person name="Groves J.T."/>
            <person name="Kukor J.J."/>
            <person name="Suflita J.M."/>
            <person name="Young L.Y."/>
            <person name="Zylstra G.J."/>
            <person name="Wawrik B."/>
        </authorList>
    </citation>
    <scope>NUCLEOTIDE SEQUENCE [LARGE SCALE GENOMIC DNA]</scope>
    <source>
        <strain evidence="5 6">AK-01</strain>
    </source>
</reference>
<sequence>MEEKVPVHIIDTTLRDGEQAPGVAFDKREKIALAMMLDQAHVDELEVGIPAMGPAAQDEIKAIAGLNPDCLLTAWCRALKDDIDQSLLCNVTGVHISFPVSDIHLEAMGKTRSWVLNQLSVLIPYALQRFSRVSVGAQDAFRADMAFLEQFVHSANLRGAHRVRIADTVGLARPSQVENMVHVLSKAAGKMALEFHGHNDLGMATANTIAAIEAGAQAVSVTVNGLGERAGNAPLEQVVVAAGTLDSRSTCVDARRLSEICRYVAEAVNRPIPADQPITGQAVFTHESGIHCAGILKNPDTYQPFNPETVGRERAQLVIGRHSGSGMIRHVLAKAGVRLEEGKTESLMAAVRMEALKKRSVLSPGELVRIYNTV</sequence>
<feature type="domain" description="Pyruvate carboxyltransferase" evidence="4">
    <location>
        <begin position="7"/>
        <end position="258"/>
    </location>
</feature>
<keyword evidence="6" id="KW-1185">Reference proteome</keyword>
<dbReference type="InterPro" id="IPR054691">
    <property type="entry name" value="LeuA/HCS_post-cat"/>
</dbReference>
<dbReference type="InterPro" id="IPR013785">
    <property type="entry name" value="Aldolase_TIM"/>
</dbReference>
<accession>B8FAB3</accession>
<organism evidence="5 6">
    <name type="scientific">Desulfatibacillum aliphaticivorans</name>
    <dbReference type="NCBI Taxonomy" id="218208"/>
    <lineage>
        <taxon>Bacteria</taxon>
        <taxon>Pseudomonadati</taxon>
        <taxon>Thermodesulfobacteriota</taxon>
        <taxon>Desulfobacteria</taxon>
        <taxon>Desulfobacterales</taxon>
        <taxon>Desulfatibacillaceae</taxon>
        <taxon>Desulfatibacillum</taxon>
    </lineage>
</organism>
<dbReference type="GO" id="GO:0019752">
    <property type="term" value="P:carboxylic acid metabolic process"/>
    <property type="evidence" value="ECO:0007669"/>
    <property type="project" value="InterPro"/>
</dbReference>
<evidence type="ECO:0000256" key="3">
    <source>
        <dbReference type="RuleBase" id="RU003523"/>
    </source>
</evidence>